<dbReference type="GO" id="GO:0046872">
    <property type="term" value="F:metal ion binding"/>
    <property type="evidence" value="ECO:0007669"/>
    <property type="project" value="UniProtKB-KW"/>
</dbReference>
<dbReference type="STRING" id="1122934.SAMN02745691_00216"/>
<dbReference type="InterPro" id="IPR025657">
    <property type="entry name" value="RadC_JAB"/>
</dbReference>
<dbReference type="EMBL" id="FQYT01000003">
    <property type="protein sequence ID" value="SHI41634.1"/>
    <property type="molecule type" value="Genomic_DNA"/>
</dbReference>
<dbReference type="InterPro" id="IPR037518">
    <property type="entry name" value="MPN"/>
</dbReference>
<evidence type="ECO:0000313" key="8">
    <source>
        <dbReference type="EMBL" id="SHI41634.1"/>
    </source>
</evidence>
<evidence type="ECO:0000256" key="6">
    <source>
        <dbReference type="ARBA" id="ARBA00023049"/>
    </source>
</evidence>
<dbReference type="PANTHER" id="PTHR30471:SF3">
    <property type="entry name" value="UPF0758 PROTEIN YEES-RELATED"/>
    <property type="match status" value="1"/>
</dbReference>
<dbReference type="Proteomes" id="UP000184342">
    <property type="component" value="Unassembled WGS sequence"/>
</dbReference>
<dbReference type="InterPro" id="IPR020891">
    <property type="entry name" value="UPF0758_CS"/>
</dbReference>
<keyword evidence="2" id="KW-0645">Protease</keyword>
<protein>
    <submittedName>
        <fullName evidence="8">DNA repair protein RadC</fullName>
    </submittedName>
</protein>
<dbReference type="RefSeq" id="WP_207647303.1">
    <property type="nucleotide sequence ID" value="NZ_FQYT01000003.1"/>
</dbReference>
<gene>
    <name evidence="8" type="ORF">SAMN02745691_00216</name>
</gene>
<dbReference type="GO" id="GO:0008237">
    <property type="term" value="F:metallopeptidase activity"/>
    <property type="evidence" value="ECO:0007669"/>
    <property type="project" value="UniProtKB-KW"/>
</dbReference>
<reference evidence="8 9" key="1">
    <citation type="submission" date="2016-11" db="EMBL/GenBank/DDBJ databases">
        <authorList>
            <person name="Jaros S."/>
            <person name="Januszkiewicz K."/>
            <person name="Wedrychowicz H."/>
        </authorList>
    </citation>
    <scope>NUCLEOTIDE SEQUENCE [LARGE SCALE GENOMIC DNA]</scope>
    <source>
        <strain evidence="8 9">DSM 15970</strain>
    </source>
</reference>
<dbReference type="PANTHER" id="PTHR30471">
    <property type="entry name" value="DNA REPAIR PROTEIN RADC"/>
    <property type="match status" value="1"/>
</dbReference>
<evidence type="ECO:0000313" key="9">
    <source>
        <dbReference type="Proteomes" id="UP000184342"/>
    </source>
</evidence>
<proteinExistence type="inferred from homology"/>
<sequence length="175" mass="19879">MEEEIYQSGSFMSLRRFSDIQLSVQSEIPRKRVQIVETRLVRKTSTLYERRNIDTPGAAAELGRKIFEDYDKEYFYAVYLTARCEPIAIELVSIGTLDGALVSPRDLMKTAMLCSAYGFIAYHNHPSGGDITPSKEDICITERIRDAGKLMGIRFLDHLILSDMGYVSLKERGIL</sequence>
<keyword evidence="6" id="KW-0482">Metalloprotease</keyword>
<evidence type="ECO:0000256" key="1">
    <source>
        <dbReference type="ARBA" id="ARBA00010243"/>
    </source>
</evidence>
<dbReference type="Pfam" id="PF04002">
    <property type="entry name" value="RadC"/>
    <property type="match status" value="1"/>
</dbReference>
<organism evidence="8 9">
    <name type="scientific">Parasporobacterium paucivorans DSM 15970</name>
    <dbReference type="NCBI Taxonomy" id="1122934"/>
    <lineage>
        <taxon>Bacteria</taxon>
        <taxon>Bacillati</taxon>
        <taxon>Bacillota</taxon>
        <taxon>Clostridia</taxon>
        <taxon>Lachnospirales</taxon>
        <taxon>Lachnospiraceae</taxon>
        <taxon>Parasporobacterium</taxon>
    </lineage>
</organism>
<dbReference type="Gene3D" id="3.40.140.10">
    <property type="entry name" value="Cytidine Deaminase, domain 2"/>
    <property type="match status" value="1"/>
</dbReference>
<dbReference type="InterPro" id="IPR001405">
    <property type="entry name" value="UPF0758"/>
</dbReference>
<keyword evidence="4" id="KW-0378">Hydrolase</keyword>
<name>A0A1M6AYQ0_9FIRM</name>
<evidence type="ECO:0000259" key="7">
    <source>
        <dbReference type="PROSITE" id="PS50249"/>
    </source>
</evidence>
<evidence type="ECO:0000256" key="4">
    <source>
        <dbReference type="ARBA" id="ARBA00022801"/>
    </source>
</evidence>
<feature type="domain" description="MPN" evidence="7">
    <location>
        <begin position="52"/>
        <end position="175"/>
    </location>
</feature>
<dbReference type="GO" id="GO:0006508">
    <property type="term" value="P:proteolysis"/>
    <property type="evidence" value="ECO:0007669"/>
    <property type="project" value="UniProtKB-KW"/>
</dbReference>
<keyword evidence="9" id="KW-1185">Reference proteome</keyword>
<dbReference type="PROSITE" id="PS50249">
    <property type="entry name" value="MPN"/>
    <property type="match status" value="1"/>
</dbReference>
<dbReference type="AlphaFoldDB" id="A0A1M6AYQ0"/>
<accession>A0A1M6AYQ0</accession>
<evidence type="ECO:0000256" key="3">
    <source>
        <dbReference type="ARBA" id="ARBA00022723"/>
    </source>
</evidence>
<evidence type="ECO:0000256" key="2">
    <source>
        <dbReference type="ARBA" id="ARBA00022670"/>
    </source>
</evidence>
<evidence type="ECO:0000256" key="5">
    <source>
        <dbReference type="ARBA" id="ARBA00022833"/>
    </source>
</evidence>
<keyword evidence="3" id="KW-0479">Metal-binding</keyword>
<comment type="similarity">
    <text evidence="1">Belongs to the UPF0758 family.</text>
</comment>
<keyword evidence="5" id="KW-0862">Zinc</keyword>
<dbReference type="CDD" id="cd08071">
    <property type="entry name" value="MPN_DUF2466"/>
    <property type="match status" value="1"/>
</dbReference>
<dbReference type="PROSITE" id="PS01302">
    <property type="entry name" value="UPF0758"/>
    <property type="match status" value="1"/>
</dbReference>